<evidence type="ECO:0000313" key="13">
    <source>
        <dbReference type="EMBL" id="USR90655.1"/>
    </source>
</evidence>
<evidence type="ECO:0000256" key="5">
    <source>
        <dbReference type="ARBA" id="ARBA00022741"/>
    </source>
</evidence>
<evidence type="ECO:0000256" key="1">
    <source>
        <dbReference type="ARBA" id="ARBA00008276"/>
    </source>
</evidence>
<evidence type="ECO:0000256" key="3">
    <source>
        <dbReference type="ARBA" id="ARBA00022598"/>
    </source>
</evidence>
<dbReference type="NCBIfam" id="TIGR01499">
    <property type="entry name" value="folC"/>
    <property type="match status" value="1"/>
</dbReference>
<dbReference type="EMBL" id="CP098611">
    <property type="protein sequence ID" value="USR90655.1"/>
    <property type="molecule type" value="Genomic_DNA"/>
</dbReference>
<evidence type="ECO:0000259" key="12">
    <source>
        <dbReference type="Pfam" id="PF08245"/>
    </source>
</evidence>
<dbReference type="PROSITE" id="PS01011">
    <property type="entry name" value="FOLYLPOLYGLU_SYNT_1"/>
    <property type="match status" value="1"/>
</dbReference>
<evidence type="ECO:0000313" key="14">
    <source>
        <dbReference type="Proteomes" id="UP001056708"/>
    </source>
</evidence>
<dbReference type="InterPro" id="IPR001645">
    <property type="entry name" value="Folylpolyglutamate_synth"/>
</dbReference>
<dbReference type="Pfam" id="PF02875">
    <property type="entry name" value="Mur_ligase_C"/>
    <property type="match status" value="1"/>
</dbReference>
<keyword evidence="4" id="KW-0479">Metal-binding</keyword>
<name>A0ABY5APA1_9CYAN</name>
<dbReference type="EC" id="6.3.2.17" evidence="2"/>
<evidence type="ECO:0000256" key="4">
    <source>
        <dbReference type="ARBA" id="ARBA00022723"/>
    </source>
</evidence>
<feature type="domain" description="Mur ligase central" evidence="12">
    <location>
        <begin position="40"/>
        <end position="182"/>
    </location>
</feature>
<evidence type="ECO:0000256" key="10">
    <source>
        <dbReference type="PIRNR" id="PIRNR001563"/>
    </source>
</evidence>
<dbReference type="PANTHER" id="PTHR11136">
    <property type="entry name" value="FOLYLPOLYGLUTAMATE SYNTHASE-RELATED"/>
    <property type="match status" value="1"/>
</dbReference>
<keyword evidence="5 10" id="KW-0547">Nucleotide-binding</keyword>
<keyword evidence="6 10" id="KW-0067">ATP-binding</keyword>
<dbReference type="Gene3D" id="3.40.1190.10">
    <property type="entry name" value="Mur-like, catalytic domain"/>
    <property type="match status" value="1"/>
</dbReference>
<feature type="domain" description="Mur ligase C-terminal" evidence="11">
    <location>
        <begin position="278"/>
        <end position="384"/>
    </location>
</feature>
<dbReference type="PIRSF" id="PIRSF001563">
    <property type="entry name" value="Folylpolyglu_synth"/>
    <property type="match status" value="1"/>
</dbReference>
<dbReference type="PANTHER" id="PTHR11136:SF0">
    <property type="entry name" value="DIHYDROFOLATE SYNTHETASE-RELATED"/>
    <property type="match status" value="1"/>
</dbReference>
<proteinExistence type="inferred from homology"/>
<sequence length="417" mass="45605">MLDTHLNQFARFGVHLGLERIQRLLRDLGNPQHQVPLIHVAGTNGKGSVCAYLSSILTAAGYRTGRYTSPHLTHWCERICLDGHPISEARFEALLQRVEAAIVPDEPTPTQFEVVTAAAWLYFAESAVDVAVVEVGLGGRLDATNVCDRPLVSVITSISRDHWQRLGNTLGEIAGEKAGILKANCAAVVGPLPLEAQQVVQGRIEALNCPAVWVEPAIRVGGNRVQVQGFEYELSLGGAVQYVNSAIALAVIRQLHQQGWEISDEAIRRGMLTTRWAGRLQWILYENRRVLMDGAHNVAAAQALRDYVESLQTPVTWVMGMLATKDTEGILASLLRGGDRLILLPIPGHQFMPLEELSQQAMAACPDISLEFAEEVDEALTQAALDGDRLPVLCGSLYLIGHFLQSQGKQEPMKPLI</sequence>
<evidence type="ECO:0000256" key="9">
    <source>
        <dbReference type="ARBA" id="ARBA00047493"/>
    </source>
</evidence>
<keyword evidence="14" id="KW-1185">Reference proteome</keyword>
<comment type="similarity">
    <text evidence="1 10">Belongs to the folylpolyglutamate synthase family.</text>
</comment>
<dbReference type="InterPro" id="IPR018109">
    <property type="entry name" value="Folylpolyglutamate_synth_CS"/>
</dbReference>
<dbReference type="Gene3D" id="3.90.190.20">
    <property type="entry name" value="Mur ligase, C-terminal domain"/>
    <property type="match status" value="1"/>
</dbReference>
<dbReference type="Proteomes" id="UP001056708">
    <property type="component" value="Chromosome"/>
</dbReference>
<comment type="catalytic activity">
    <reaction evidence="9">
        <text>(6S)-5,6,7,8-tetrahydrofolyl-(gamma-L-Glu)(n) + L-glutamate + ATP = (6S)-5,6,7,8-tetrahydrofolyl-(gamma-L-Glu)(n+1) + ADP + phosphate + H(+)</text>
        <dbReference type="Rhea" id="RHEA:10580"/>
        <dbReference type="Rhea" id="RHEA-COMP:14738"/>
        <dbReference type="Rhea" id="RHEA-COMP:14740"/>
        <dbReference type="ChEBI" id="CHEBI:15378"/>
        <dbReference type="ChEBI" id="CHEBI:29985"/>
        <dbReference type="ChEBI" id="CHEBI:30616"/>
        <dbReference type="ChEBI" id="CHEBI:43474"/>
        <dbReference type="ChEBI" id="CHEBI:141005"/>
        <dbReference type="ChEBI" id="CHEBI:456216"/>
        <dbReference type="EC" id="6.3.2.17"/>
    </reaction>
</comment>
<evidence type="ECO:0000256" key="8">
    <source>
        <dbReference type="ARBA" id="ARBA00030592"/>
    </source>
</evidence>
<evidence type="ECO:0000256" key="7">
    <source>
        <dbReference type="ARBA" id="ARBA00022842"/>
    </source>
</evidence>
<dbReference type="InterPro" id="IPR013221">
    <property type="entry name" value="Mur_ligase_cen"/>
</dbReference>
<reference evidence="13" key="1">
    <citation type="submission" date="2022-06" db="EMBL/GenBank/DDBJ databases">
        <title>Genome sequence of Phormidium yuhuli AB48 isolated from an industrial photobioreactor environment.</title>
        <authorList>
            <person name="Qiu Y."/>
            <person name="Noonan A.J.C."/>
            <person name="Dofher K."/>
            <person name="Koch M."/>
            <person name="Kieft B."/>
            <person name="Lin X."/>
            <person name="Ziels R.M."/>
            <person name="Hallam S.J."/>
        </authorList>
    </citation>
    <scope>NUCLEOTIDE SEQUENCE</scope>
    <source>
        <strain evidence="13">AB48</strain>
    </source>
</reference>
<keyword evidence="3 10" id="KW-0436">Ligase</keyword>
<dbReference type="InterPro" id="IPR036565">
    <property type="entry name" value="Mur-like_cat_sf"/>
</dbReference>
<organism evidence="13 14">
    <name type="scientific">Phormidium yuhuli AB48</name>
    <dbReference type="NCBI Taxonomy" id="2940671"/>
    <lineage>
        <taxon>Bacteria</taxon>
        <taxon>Bacillati</taxon>
        <taxon>Cyanobacteriota</taxon>
        <taxon>Cyanophyceae</taxon>
        <taxon>Oscillatoriophycideae</taxon>
        <taxon>Oscillatoriales</taxon>
        <taxon>Oscillatoriaceae</taxon>
        <taxon>Phormidium</taxon>
        <taxon>Phormidium yuhuli</taxon>
    </lineage>
</organism>
<dbReference type="Pfam" id="PF08245">
    <property type="entry name" value="Mur_ligase_M"/>
    <property type="match status" value="1"/>
</dbReference>
<dbReference type="InterPro" id="IPR004101">
    <property type="entry name" value="Mur_ligase_C"/>
</dbReference>
<dbReference type="SUPFAM" id="SSF53623">
    <property type="entry name" value="MurD-like peptide ligases, catalytic domain"/>
    <property type="match status" value="1"/>
</dbReference>
<dbReference type="SUPFAM" id="SSF53244">
    <property type="entry name" value="MurD-like peptide ligases, peptide-binding domain"/>
    <property type="match status" value="1"/>
</dbReference>
<evidence type="ECO:0000256" key="2">
    <source>
        <dbReference type="ARBA" id="ARBA00013025"/>
    </source>
</evidence>
<evidence type="ECO:0000259" key="11">
    <source>
        <dbReference type="Pfam" id="PF02875"/>
    </source>
</evidence>
<gene>
    <name evidence="13" type="ORF">NEA10_17780</name>
</gene>
<accession>A0ABY5APA1</accession>
<dbReference type="InterPro" id="IPR036615">
    <property type="entry name" value="Mur_ligase_C_dom_sf"/>
</dbReference>
<evidence type="ECO:0000256" key="6">
    <source>
        <dbReference type="ARBA" id="ARBA00022840"/>
    </source>
</evidence>
<dbReference type="RefSeq" id="WP_252662679.1">
    <property type="nucleotide sequence ID" value="NZ_CP098611.1"/>
</dbReference>
<keyword evidence="7" id="KW-0460">Magnesium</keyword>
<protein>
    <recommendedName>
        <fullName evidence="2">tetrahydrofolate synthase</fullName>
        <ecNumber evidence="2">6.3.2.17</ecNumber>
    </recommendedName>
    <alternativeName>
        <fullName evidence="8">Tetrahydrofolylpolyglutamate synthase</fullName>
    </alternativeName>
</protein>